<evidence type="ECO:0000259" key="6">
    <source>
        <dbReference type="PROSITE" id="PS50106"/>
    </source>
</evidence>
<dbReference type="Pfam" id="PF13365">
    <property type="entry name" value="Trypsin_2"/>
    <property type="match status" value="1"/>
</dbReference>
<dbReference type="Proteomes" id="UP000626982">
    <property type="component" value="Unassembled WGS sequence"/>
</dbReference>
<feature type="region of interest" description="Disordered" evidence="4">
    <location>
        <begin position="1"/>
        <end position="130"/>
    </location>
</feature>
<comment type="similarity">
    <text evidence="1">Belongs to the peptidase S1C family.</text>
</comment>
<feature type="compositionally biased region" description="Basic and acidic residues" evidence="4">
    <location>
        <begin position="40"/>
        <end position="50"/>
    </location>
</feature>
<dbReference type="SUPFAM" id="SSF50156">
    <property type="entry name" value="PDZ domain-like"/>
    <property type="match status" value="1"/>
</dbReference>
<feature type="compositionally biased region" description="Pro residues" evidence="4">
    <location>
        <begin position="20"/>
        <end position="29"/>
    </location>
</feature>
<feature type="domain" description="PDZ" evidence="6">
    <location>
        <begin position="454"/>
        <end position="539"/>
    </location>
</feature>
<evidence type="ECO:0000256" key="4">
    <source>
        <dbReference type="SAM" id="MobiDB-lite"/>
    </source>
</evidence>
<dbReference type="InterPro" id="IPR001478">
    <property type="entry name" value="PDZ"/>
</dbReference>
<evidence type="ECO:0000313" key="8">
    <source>
        <dbReference type="Proteomes" id="UP000626982"/>
    </source>
</evidence>
<dbReference type="InterPro" id="IPR051201">
    <property type="entry name" value="Chloro_Bact_Ser_Proteases"/>
</dbReference>
<evidence type="ECO:0000256" key="3">
    <source>
        <dbReference type="ARBA" id="ARBA00022801"/>
    </source>
</evidence>
<comment type="caution">
    <text evidence="7">The sequence shown here is derived from an EMBL/GenBank/DDBJ whole genome shotgun (WGS) entry which is preliminary data.</text>
</comment>
<dbReference type="PANTHER" id="PTHR43343">
    <property type="entry name" value="PEPTIDASE S12"/>
    <property type="match status" value="1"/>
</dbReference>
<feature type="region of interest" description="Disordered" evidence="4">
    <location>
        <begin position="144"/>
        <end position="170"/>
    </location>
</feature>
<gene>
    <name evidence="7" type="ORF">GCM10010968_10730</name>
</gene>
<dbReference type="InterPro" id="IPR009003">
    <property type="entry name" value="Peptidase_S1_PA"/>
</dbReference>
<dbReference type="InterPro" id="IPR001940">
    <property type="entry name" value="Peptidase_S1C"/>
</dbReference>
<dbReference type="InterPro" id="IPR043504">
    <property type="entry name" value="Peptidase_S1_PA_chymotrypsin"/>
</dbReference>
<keyword evidence="3" id="KW-0378">Hydrolase</keyword>
<dbReference type="SUPFAM" id="SSF50494">
    <property type="entry name" value="Trypsin-like serine proteases"/>
    <property type="match status" value="1"/>
</dbReference>
<dbReference type="Gene3D" id="2.30.42.10">
    <property type="match status" value="1"/>
</dbReference>
<dbReference type="SMART" id="SM00228">
    <property type="entry name" value="PDZ"/>
    <property type="match status" value="1"/>
</dbReference>
<name>A0ABQ2KHR0_9MICO</name>
<keyword evidence="5" id="KW-0472">Membrane</keyword>
<evidence type="ECO:0000256" key="5">
    <source>
        <dbReference type="SAM" id="Phobius"/>
    </source>
</evidence>
<dbReference type="PROSITE" id="PS50106">
    <property type="entry name" value="PDZ"/>
    <property type="match status" value="1"/>
</dbReference>
<keyword evidence="8" id="KW-1185">Reference proteome</keyword>
<dbReference type="EMBL" id="BMLM01000001">
    <property type="protein sequence ID" value="GGN81699.1"/>
    <property type="molecule type" value="Genomic_DNA"/>
</dbReference>
<keyword evidence="5" id="KW-1133">Transmembrane helix</keyword>
<organism evidence="7 8">
    <name type="scientific">Agrococcus terreus</name>
    <dbReference type="NCBI Taxonomy" id="574649"/>
    <lineage>
        <taxon>Bacteria</taxon>
        <taxon>Bacillati</taxon>
        <taxon>Actinomycetota</taxon>
        <taxon>Actinomycetes</taxon>
        <taxon>Micrococcales</taxon>
        <taxon>Microbacteriaceae</taxon>
        <taxon>Agrococcus</taxon>
    </lineage>
</organism>
<evidence type="ECO:0000256" key="1">
    <source>
        <dbReference type="ARBA" id="ARBA00010541"/>
    </source>
</evidence>
<dbReference type="InterPro" id="IPR036034">
    <property type="entry name" value="PDZ_sf"/>
</dbReference>
<dbReference type="Pfam" id="PF13180">
    <property type="entry name" value="PDZ_2"/>
    <property type="match status" value="1"/>
</dbReference>
<sequence length="552" mass="53620">MATSGTVLRMTNPYDRVPNPAAPQQPPAQPAGAWQWQPPRRPEGDAHLAPRDAGPSAPHADASAPQPGASAPQPAASAPRPGASTPAPGGSAAGGHAAWQAPSTPHAGPGSSTPAPGPYGQHHDPRTGAFGESSRAFATASTVPLGAAGHGGPGAPWQPAGGSGEPPRRRRAGLAAGALAAAVLLGGAAGFGGGALFAAQNPQQPSTASGQTVQGETVADPQTIADVAATAGGSVVTVQAASQQGSGEGSGVVIAAGGYIVTNNHVVTLDGATANANVTVQTSDGRLLQAEVVGTDPTVDLAVLKVDAELPVVTFASSDDVRVGDTAIAIGAPLGLSNSVTDGIVSAVDRGLQVASSEAPSGDQQQSQQSPFGFWQPDGTQAAQEDISIPVVQTDASINPGNSGGALLNASGQLIGVNVAIASMGSSQGSGSSGSIGIGFAIEASLVQRVVQEIIDTGAASHGLLGASVSDVTDASVGTVGAQIQELSAGGAAEAAGLRAGDVITAVDGAPVTNAVDATAQVRAHAGGTAVTITYVRDGQEAEAEATLGTLE</sequence>
<evidence type="ECO:0000313" key="7">
    <source>
        <dbReference type="EMBL" id="GGN81699.1"/>
    </source>
</evidence>
<keyword evidence="5" id="KW-0812">Transmembrane</keyword>
<dbReference type="PANTHER" id="PTHR43343:SF3">
    <property type="entry name" value="PROTEASE DO-LIKE 8, CHLOROPLASTIC"/>
    <property type="match status" value="1"/>
</dbReference>
<accession>A0ABQ2KHR0</accession>
<reference evidence="8" key="1">
    <citation type="journal article" date="2019" name="Int. J. Syst. Evol. Microbiol.">
        <title>The Global Catalogue of Microorganisms (GCM) 10K type strain sequencing project: providing services to taxonomists for standard genome sequencing and annotation.</title>
        <authorList>
            <consortium name="The Broad Institute Genomics Platform"/>
            <consortium name="The Broad Institute Genome Sequencing Center for Infectious Disease"/>
            <person name="Wu L."/>
            <person name="Ma J."/>
        </authorList>
    </citation>
    <scope>NUCLEOTIDE SEQUENCE [LARGE SCALE GENOMIC DNA]</scope>
    <source>
        <strain evidence="8">CGMCC 1.6960</strain>
    </source>
</reference>
<feature type="compositionally biased region" description="Low complexity" evidence="4">
    <location>
        <begin position="60"/>
        <end position="120"/>
    </location>
</feature>
<dbReference type="PRINTS" id="PR00834">
    <property type="entry name" value="PROTEASES2C"/>
</dbReference>
<keyword evidence="2" id="KW-0645">Protease</keyword>
<feature type="region of interest" description="Disordered" evidence="4">
    <location>
        <begin position="355"/>
        <end position="379"/>
    </location>
</feature>
<proteinExistence type="inferred from homology"/>
<evidence type="ECO:0000256" key="2">
    <source>
        <dbReference type="ARBA" id="ARBA00022670"/>
    </source>
</evidence>
<protein>
    <recommendedName>
        <fullName evidence="6">PDZ domain-containing protein</fullName>
    </recommendedName>
</protein>
<feature type="transmembrane region" description="Helical" evidence="5">
    <location>
        <begin position="174"/>
        <end position="199"/>
    </location>
</feature>
<dbReference type="Gene3D" id="2.40.10.10">
    <property type="entry name" value="Trypsin-like serine proteases"/>
    <property type="match status" value="2"/>
</dbReference>